<evidence type="ECO:0000313" key="1">
    <source>
        <dbReference type="EMBL" id="ORW08023.1"/>
    </source>
</evidence>
<keyword evidence="2" id="KW-1185">Reference proteome</keyword>
<proteinExistence type="predicted"/>
<dbReference type="SUPFAM" id="SSF46785">
    <property type="entry name" value="Winged helix' DNA-binding domain"/>
    <property type="match status" value="1"/>
</dbReference>
<dbReference type="EMBL" id="LQPG01000039">
    <property type="protein sequence ID" value="ORW08023.1"/>
    <property type="molecule type" value="Genomic_DNA"/>
</dbReference>
<dbReference type="STRING" id="1108812.AWC16_20000"/>
<protein>
    <submittedName>
        <fullName evidence="1">Uncharacterized protein</fullName>
    </submittedName>
</protein>
<organism evidence="1 2">
    <name type="scientific">Mycolicibacter longobardus</name>
    <dbReference type="NCBI Taxonomy" id="1108812"/>
    <lineage>
        <taxon>Bacteria</taxon>
        <taxon>Bacillati</taxon>
        <taxon>Actinomycetota</taxon>
        <taxon>Actinomycetes</taxon>
        <taxon>Mycobacteriales</taxon>
        <taxon>Mycobacteriaceae</taxon>
        <taxon>Mycolicibacter</taxon>
    </lineage>
</organism>
<comment type="caution">
    <text evidence="1">The sequence shown here is derived from an EMBL/GenBank/DDBJ whole genome shotgun (WGS) entry which is preliminary data.</text>
</comment>
<dbReference type="InterPro" id="IPR036390">
    <property type="entry name" value="WH_DNA-bd_sf"/>
</dbReference>
<accession>A0A1X1YA93</accession>
<reference evidence="1 2" key="1">
    <citation type="submission" date="2016-01" db="EMBL/GenBank/DDBJ databases">
        <title>The new phylogeny of the genus Mycobacterium.</title>
        <authorList>
            <person name="Tarcisio F."/>
            <person name="Conor M."/>
            <person name="Antonella G."/>
            <person name="Elisabetta G."/>
            <person name="Giulia F.S."/>
            <person name="Sara T."/>
            <person name="Anna F."/>
            <person name="Clotilde B."/>
            <person name="Roberto B."/>
            <person name="Veronica D.S."/>
            <person name="Fabio R."/>
            <person name="Monica P."/>
            <person name="Olivier J."/>
            <person name="Enrico T."/>
            <person name="Nicola S."/>
        </authorList>
    </citation>
    <scope>NUCLEOTIDE SEQUENCE [LARGE SCALE GENOMIC DNA]</scope>
    <source>
        <strain evidence="1 2">DSM 45394</strain>
    </source>
</reference>
<dbReference type="Proteomes" id="UP000193866">
    <property type="component" value="Unassembled WGS sequence"/>
</dbReference>
<name>A0A1X1YA93_9MYCO</name>
<gene>
    <name evidence="1" type="ORF">AWC16_20000</name>
</gene>
<sequence>MRGSRVDGTQMREHLLAALAADGAVLSTNALAQLAPWHVHSVRSGCASCHPEGQATPWNVLECHGSWHVIERPRTGHDIHPHLQRLVADGLVERSRPAGDRRVYWAATVGAGAGGPSGGVLLKRVAS</sequence>
<dbReference type="AlphaFoldDB" id="A0A1X1YA93"/>
<evidence type="ECO:0000313" key="2">
    <source>
        <dbReference type="Proteomes" id="UP000193866"/>
    </source>
</evidence>